<evidence type="ECO:0000313" key="11">
    <source>
        <dbReference type="Proteomes" id="UP001501599"/>
    </source>
</evidence>
<protein>
    <submittedName>
        <fullName evidence="10">DedA family protein</fullName>
    </submittedName>
</protein>
<gene>
    <name evidence="10" type="ORF">GCM10009846_28760</name>
</gene>
<keyword evidence="4 8" id="KW-0812">Transmembrane</keyword>
<name>A0ABN3AYA6_9MICO</name>
<keyword evidence="6 8" id="KW-0472">Membrane</keyword>
<evidence type="ECO:0000256" key="4">
    <source>
        <dbReference type="ARBA" id="ARBA00022692"/>
    </source>
</evidence>
<comment type="similarity">
    <text evidence="2">Belongs to the DedA family.</text>
</comment>
<feature type="compositionally biased region" description="Basic and acidic residues" evidence="7">
    <location>
        <begin position="225"/>
        <end position="237"/>
    </location>
</feature>
<accession>A0ABN3AYA6</accession>
<comment type="subcellular location">
    <subcellularLocation>
        <location evidence="1">Cell membrane</location>
        <topology evidence="1">Multi-pass membrane protein</topology>
    </subcellularLocation>
</comment>
<reference evidence="10 11" key="1">
    <citation type="journal article" date="2019" name="Int. J. Syst. Evol. Microbiol.">
        <title>The Global Catalogue of Microorganisms (GCM) 10K type strain sequencing project: providing services to taxonomists for standard genome sequencing and annotation.</title>
        <authorList>
            <consortium name="The Broad Institute Genomics Platform"/>
            <consortium name="The Broad Institute Genome Sequencing Center for Infectious Disease"/>
            <person name="Wu L."/>
            <person name="Ma J."/>
        </authorList>
    </citation>
    <scope>NUCLEOTIDE SEQUENCE [LARGE SCALE GENOMIC DNA]</scope>
    <source>
        <strain evidence="10 11">JCM 16026</strain>
    </source>
</reference>
<dbReference type="PANTHER" id="PTHR42709:SF6">
    <property type="entry name" value="UNDECAPRENYL PHOSPHATE TRANSPORTER A"/>
    <property type="match status" value="1"/>
</dbReference>
<keyword evidence="3" id="KW-1003">Cell membrane</keyword>
<feature type="region of interest" description="Disordered" evidence="7">
    <location>
        <begin position="225"/>
        <end position="261"/>
    </location>
</feature>
<evidence type="ECO:0000256" key="3">
    <source>
        <dbReference type="ARBA" id="ARBA00022475"/>
    </source>
</evidence>
<evidence type="ECO:0000256" key="5">
    <source>
        <dbReference type="ARBA" id="ARBA00022989"/>
    </source>
</evidence>
<feature type="transmembrane region" description="Helical" evidence="8">
    <location>
        <begin position="159"/>
        <end position="184"/>
    </location>
</feature>
<organism evidence="10 11">
    <name type="scientific">Agrococcus versicolor</name>
    <dbReference type="NCBI Taxonomy" id="501482"/>
    <lineage>
        <taxon>Bacteria</taxon>
        <taxon>Bacillati</taxon>
        <taxon>Actinomycetota</taxon>
        <taxon>Actinomycetes</taxon>
        <taxon>Micrococcales</taxon>
        <taxon>Microbacteriaceae</taxon>
        <taxon>Agrococcus</taxon>
    </lineage>
</organism>
<evidence type="ECO:0000313" key="10">
    <source>
        <dbReference type="EMBL" id="GAA2176144.1"/>
    </source>
</evidence>
<evidence type="ECO:0000259" key="9">
    <source>
        <dbReference type="Pfam" id="PF09335"/>
    </source>
</evidence>
<evidence type="ECO:0000256" key="2">
    <source>
        <dbReference type="ARBA" id="ARBA00010792"/>
    </source>
</evidence>
<evidence type="ECO:0000256" key="6">
    <source>
        <dbReference type="ARBA" id="ARBA00023136"/>
    </source>
</evidence>
<evidence type="ECO:0000256" key="7">
    <source>
        <dbReference type="SAM" id="MobiDB-lite"/>
    </source>
</evidence>
<feature type="transmembrane region" description="Helical" evidence="8">
    <location>
        <begin position="71"/>
        <end position="91"/>
    </location>
</feature>
<dbReference type="InterPro" id="IPR032816">
    <property type="entry name" value="VTT_dom"/>
</dbReference>
<dbReference type="PANTHER" id="PTHR42709">
    <property type="entry name" value="ALKALINE PHOSPHATASE LIKE PROTEIN"/>
    <property type="match status" value="1"/>
</dbReference>
<comment type="caution">
    <text evidence="10">The sequence shown here is derived from an EMBL/GenBank/DDBJ whole genome shotgun (WGS) entry which is preliminary data.</text>
</comment>
<dbReference type="RefSeq" id="WP_344344782.1">
    <property type="nucleotide sequence ID" value="NZ_BAAAQT010000008.1"/>
</dbReference>
<feature type="transmembrane region" description="Helical" evidence="8">
    <location>
        <begin position="21"/>
        <end position="43"/>
    </location>
</feature>
<dbReference type="Pfam" id="PF09335">
    <property type="entry name" value="VTT_dom"/>
    <property type="match status" value="1"/>
</dbReference>
<evidence type="ECO:0000256" key="1">
    <source>
        <dbReference type="ARBA" id="ARBA00004651"/>
    </source>
</evidence>
<dbReference type="InterPro" id="IPR051311">
    <property type="entry name" value="DedA_domain"/>
</dbReference>
<dbReference type="EMBL" id="BAAAQT010000008">
    <property type="protein sequence ID" value="GAA2176144.1"/>
    <property type="molecule type" value="Genomic_DNA"/>
</dbReference>
<keyword evidence="11" id="KW-1185">Reference proteome</keyword>
<dbReference type="Proteomes" id="UP001501599">
    <property type="component" value="Unassembled WGS sequence"/>
</dbReference>
<keyword evidence="5 8" id="KW-1133">Transmembrane helix</keyword>
<evidence type="ECO:0000256" key="8">
    <source>
        <dbReference type="SAM" id="Phobius"/>
    </source>
</evidence>
<feature type="transmembrane region" description="Helical" evidence="8">
    <location>
        <begin position="190"/>
        <end position="212"/>
    </location>
</feature>
<proteinExistence type="inferred from homology"/>
<sequence>MHAWTTLARTSTDPSAGYDGFIGWVLGLMETLGEVGVGLAVLIETFVPPIPSEAILPGAGFLAWDGRMNVWGAWIAATLGALVGAWIWYAIGRAFGRQRTRWIVGRIPLMDFEDFDRAERVFQRFGGAAVLVGRCVPLVRSFISIPAGIERMSFWRFSLYTFVGSLVWNGIWVWLGFAFGPVIGPVLSQWSGVLSNIVVAIIAALVLWFVVVRVRRILLRRRAEQRADAQREARADADGATGADARDEQSRGTASDGRPSR</sequence>
<feature type="domain" description="VTT" evidence="9">
    <location>
        <begin position="50"/>
        <end position="176"/>
    </location>
</feature>